<evidence type="ECO:0000313" key="3">
    <source>
        <dbReference type="Proteomes" id="UP000585474"/>
    </source>
</evidence>
<evidence type="ECO:0000313" key="2">
    <source>
        <dbReference type="EMBL" id="GFZ17370.1"/>
    </source>
</evidence>
<feature type="compositionally biased region" description="Low complexity" evidence="1">
    <location>
        <begin position="94"/>
        <end position="103"/>
    </location>
</feature>
<feature type="region of interest" description="Disordered" evidence="1">
    <location>
        <begin position="74"/>
        <end position="141"/>
    </location>
</feature>
<accession>A0A7J0H2Q7</accession>
<dbReference type="EMBL" id="BJWL01000026">
    <property type="protein sequence ID" value="GFZ17370.1"/>
    <property type="molecule type" value="Genomic_DNA"/>
</dbReference>
<protein>
    <submittedName>
        <fullName evidence="2">Uncharacterized protein</fullName>
    </submittedName>
</protein>
<keyword evidence="3" id="KW-1185">Reference proteome</keyword>
<evidence type="ECO:0000256" key="1">
    <source>
        <dbReference type="SAM" id="MobiDB-lite"/>
    </source>
</evidence>
<sequence length="191" mass="21442">MRFKFIHSFNQILQSLLYSIKLLNPHFSFKTALDLPRAPTGPEPGSILYFPDPVPADLRGVQEGGSVVLDGVGAGPLRQPPSLGPNPNPRRGALHLSRPSLLCRLRRHRPQEPRRPLHEGGPGRRGPRLLRLPDRRRETSTPRCIAFSRSPRILHLGIIREAPPLPRDRDRPLREEEGQVGPQMARCVSTN</sequence>
<reference evidence="2 3" key="1">
    <citation type="submission" date="2019-07" db="EMBL/GenBank/DDBJ databases">
        <title>De Novo Assembly of kiwifruit Actinidia rufa.</title>
        <authorList>
            <person name="Sugita-Konishi S."/>
            <person name="Sato K."/>
            <person name="Mori E."/>
            <person name="Abe Y."/>
            <person name="Kisaki G."/>
            <person name="Hamano K."/>
            <person name="Suezawa K."/>
            <person name="Otani M."/>
            <person name="Fukuda T."/>
            <person name="Manabe T."/>
            <person name="Gomi K."/>
            <person name="Tabuchi M."/>
            <person name="Akimitsu K."/>
            <person name="Kataoka I."/>
        </authorList>
    </citation>
    <scope>NUCLEOTIDE SEQUENCE [LARGE SCALE GENOMIC DNA]</scope>
    <source>
        <strain evidence="3">cv. Fuchu</strain>
    </source>
</reference>
<proteinExistence type="predicted"/>
<feature type="region of interest" description="Disordered" evidence="1">
    <location>
        <begin position="163"/>
        <end position="191"/>
    </location>
</feature>
<name>A0A7J0H2Q7_9ERIC</name>
<feature type="compositionally biased region" description="Basic and acidic residues" evidence="1">
    <location>
        <begin position="131"/>
        <end position="140"/>
    </location>
</feature>
<dbReference type="Proteomes" id="UP000585474">
    <property type="component" value="Unassembled WGS sequence"/>
</dbReference>
<feature type="compositionally biased region" description="Basic and acidic residues" evidence="1">
    <location>
        <begin position="110"/>
        <end position="122"/>
    </location>
</feature>
<feature type="compositionally biased region" description="Pro residues" evidence="1">
    <location>
        <begin position="78"/>
        <end position="88"/>
    </location>
</feature>
<comment type="caution">
    <text evidence="2">The sequence shown here is derived from an EMBL/GenBank/DDBJ whole genome shotgun (WGS) entry which is preliminary data.</text>
</comment>
<feature type="compositionally biased region" description="Basic and acidic residues" evidence="1">
    <location>
        <begin position="166"/>
        <end position="177"/>
    </location>
</feature>
<gene>
    <name evidence="2" type="ORF">Acr_26g0006400</name>
</gene>
<organism evidence="2 3">
    <name type="scientific">Actinidia rufa</name>
    <dbReference type="NCBI Taxonomy" id="165716"/>
    <lineage>
        <taxon>Eukaryota</taxon>
        <taxon>Viridiplantae</taxon>
        <taxon>Streptophyta</taxon>
        <taxon>Embryophyta</taxon>
        <taxon>Tracheophyta</taxon>
        <taxon>Spermatophyta</taxon>
        <taxon>Magnoliopsida</taxon>
        <taxon>eudicotyledons</taxon>
        <taxon>Gunneridae</taxon>
        <taxon>Pentapetalae</taxon>
        <taxon>asterids</taxon>
        <taxon>Ericales</taxon>
        <taxon>Actinidiaceae</taxon>
        <taxon>Actinidia</taxon>
    </lineage>
</organism>
<dbReference type="AlphaFoldDB" id="A0A7J0H2Q7"/>